<dbReference type="InterPro" id="IPR013801">
    <property type="entry name" value="STAT_TF_DNA-bd"/>
</dbReference>
<keyword evidence="6 13" id="KW-0727">SH2 domain</keyword>
<dbReference type="InterPro" id="IPR001217">
    <property type="entry name" value="STAT"/>
</dbReference>
<feature type="domain" description="SH2" evidence="15">
    <location>
        <begin position="587"/>
        <end position="686"/>
    </location>
</feature>
<dbReference type="Pfam" id="PF01017">
    <property type="entry name" value="STAT_alpha"/>
    <property type="match status" value="1"/>
</dbReference>
<proteinExistence type="inferred from homology"/>
<dbReference type="Proteomes" id="UP000694867">
    <property type="component" value="Unplaced"/>
</dbReference>
<dbReference type="InterPro" id="IPR008967">
    <property type="entry name" value="p53-like_TF_DNA-bd_sf"/>
</dbReference>
<dbReference type="Pfam" id="PF02865">
    <property type="entry name" value="STAT_int"/>
    <property type="match status" value="1"/>
</dbReference>
<dbReference type="InterPro" id="IPR046994">
    <property type="entry name" value="STAT5_CC"/>
</dbReference>
<dbReference type="FunFam" id="2.60.40.630:FF:000003">
    <property type="entry name" value="Signal transducer and transcription activator 6"/>
    <property type="match status" value="1"/>
</dbReference>
<evidence type="ECO:0000256" key="3">
    <source>
        <dbReference type="ARBA" id="ARBA00005586"/>
    </source>
</evidence>
<keyword evidence="16" id="KW-1185">Reference proteome</keyword>
<keyword evidence="11 14" id="KW-0539">Nucleus</keyword>
<dbReference type="PROSITE" id="PS50001">
    <property type="entry name" value="SH2"/>
    <property type="match status" value="1"/>
</dbReference>
<dbReference type="InterPro" id="IPR015988">
    <property type="entry name" value="STAT_TF_CC"/>
</dbReference>
<dbReference type="Gene3D" id="1.20.1050.20">
    <property type="entry name" value="STAT transcription factor, all-alpha domain"/>
    <property type="match status" value="1"/>
</dbReference>
<comment type="subcellular location">
    <subcellularLocation>
        <location evidence="2 14">Cytoplasm</location>
    </subcellularLocation>
    <subcellularLocation>
        <location evidence="1 14">Nucleus</location>
    </subcellularLocation>
</comment>
<organism evidence="16 17">
    <name type="scientific">Galendromus occidentalis</name>
    <name type="common">western predatory mite</name>
    <dbReference type="NCBI Taxonomy" id="34638"/>
    <lineage>
        <taxon>Eukaryota</taxon>
        <taxon>Metazoa</taxon>
        <taxon>Ecdysozoa</taxon>
        <taxon>Arthropoda</taxon>
        <taxon>Chelicerata</taxon>
        <taxon>Arachnida</taxon>
        <taxon>Acari</taxon>
        <taxon>Parasitiformes</taxon>
        <taxon>Mesostigmata</taxon>
        <taxon>Gamasina</taxon>
        <taxon>Phytoseioidea</taxon>
        <taxon>Phytoseiidae</taxon>
        <taxon>Typhlodrominae</taxon>
        <taxon>Galendromus</taxon>
    </lineage>
</organism>
<evidence type="ECO:0000256" key="12">
    <source>
        <dbReference type="ARBA" id="ARBA00064301"/>
    </source>
</evidence>
<dbReference type="Pfam" id="PF00017">
    <property type="entry name" value="SH2"/>
    <property type="match status" value="1"/>
</dbReference>
<dbReference type="AlphaFoldDB" id="A0AAJ6VUZ1"/>
<dbReference type="GeneID" id="100904925"/>
<evidence type="ECO:0000256" key="1">
    <source>
        <dbReference type="ARBA" id="ARBA00004123"/>
    </source>
</evidence>
<keyword evidence="4 14" id="KW-0963">Cytoplasm</keyword>
<dbReference type="InterPro" id="IPR013800">
    <property type="entry name" value="STAT_TF_alpha"/>
</dbReference>
<dbReference type="Gene3D" id="2.60.40.630">
    <property type="entry name" value="STAT transcription factor, DNA-binding domain"/>
    <property type="match status" value="1"/>
</dbReference>
<keyword evidence="8 14" id="KW-0238">DNA-binding</keyword>
<evidence type="ECO:0000256" key="6">
    <source>
        <dbReference type="ARBA" id="ARBA00022999"/>
    </source>
</evidence>
<dbReference type="SMART" id="SM00964">
    <property type="entry name" value="STAT_int"/>
    <property type="match status" value="1"/>
</dbReference>
<evidence type="ECO:0000313" key="17">
    <source>
        <dbReference type="RefSeq" id="XP_003737673.1"/>
    </source>
</evidence>
<dbReference type="SUPFAM" id="SSF55550">
    <property type="entry name" value="SH2 domain"/>
    <property type="match status" value="1"/>
</dbReference>
<dbReference type="SUPFAM" id="SSF49417">
    <property type="entry name" value="p53-like transcription factors"/>
    <property type="match status" value="1"/>
</dbReference>
<keyword evidence="7 14" id="KW-0805">Transcription regulation</keyword>
<dbReference type="Pfam" id="PF21354">
    <property type="entry name" value="STAT_linker"/>
    <property type="match status" value="1"/>
</dbReference>
<dbReference type="InterPro" id="IPR012345">
    <property type="entry name" value="STAT_TF_DNA-bd_N"/>
</dbReference>
<gene>
    <name evidence="17" type="primary">LOC100904925</name>
</gene>
<protein>
    <recommendedName>
        <fullName evidence="14">Signal transducer and activator of transcription</fullName>
    </recommendedName>
</protein>
<dbReference type="InterPro" id="IPR000980">
    <property type="entry name" value="SH2"/>
</dbReference>
<dbReference type="Gene3D" id="1.10.532.10">
    <property type="entry name" value="STAT transcription factor, N-terminal domain"/>
    <property type="match status" value="1"/>
</dbReference>
<evidence type="ECO:0000313" key="16">
    <source>
        <dbReference type="Proteomes" id="UP000694867"/>
    </source>
</evidence>
<dbReference type="GO" id="GO:0007166">
    <property type="term" value="P:cell surface receptor signaling pathway"/>
    <property type="evidence" value="ECO:0007669"/>
    <property type="project" value="UniProtKB-ARBA"/>
</dbReference>
<dbReference type="GO" id="GO:0001228">
    <property type="term" value="F:DNA-binding transcription activator activity, RNA polymerase II-specific"/>
    <property type="evidence" value="ECO:0007669"/>
    <property type="project" value="UniProtKB-ARBA"/>
</dbReference>
<dbReference type="CDD" id="cd16855">
    <property type="entry name" value="STAT5_CCD"/>
    <property type="match status" value="1"/>
</dbReference>
<reference evidence="17" key="1">
    <citation type="submission" date="2025-08" db="UniProtKB">
        <authorList>
            <consortium name="RefSeq"/>
        </authorList>
    </citation>
    <scope>IDENTIFICATION</scope>
</reference>
<comment type="similarity">
    <text evidence="3 14">Belongs to the transcription factor STAT family.</text>
</comment>
<dbReference type="CDD" id="cd09919">
    <property type="entry name" value="SH2_STAT_family"/>
    <property type="match status" value="1"/>
</dbReference>
<dbReference type="Pfam" id="PF02864">
    <property type="entry name" value="STAT_bind"/>
    <property type="match status" value="1"/>
</dbReference>
<dbReference type="GO" id="GO:0005634">
    <property type="term" value="C:nucleus"/>
    <property type="evidence" value="ECO:0007669"/>
    <property type="project" value="UniProtKB-SubCell"/>
</dbReference>
<dbReference type="InterPro" id="IPR013799">
    <property type="entry name" value="STAT_TF_prot_interaction"/>
</dbReference>
<dbReference type="RefSeq" id="XP_003737673.1">
    <property type="nucleotide sequence ID" value="XM_003737625.2"/>
</dbReference>
<evidence type="ECO:0000256" key="10">
    <source>
        <dbReference type="ARBA" id="ARBA00023163"/>
    </source>
</evidence>
<sequence>MEMPVTSSWDRIQRLPCEYQEQTLVLYSNLSFPIEVRKALSDWIDKQNWQSLVAETPEVKKYMLELANDFFSVLEEHATRTLDPAVRNELAKHLNNLKLAYVQDPAYLMCVLRNCILSEEKIFRMNDETLAQSATLLRPDPAMTIQKDLEASRLESQRMEEKIKAMHEDEEAFVFPYQNFRKRAEQLQQLRDSNQPIETVQRAQLEYSQFEALINAKTNELHSERLDFLDKLSKSLQCLNGLRHLIIDEHLAEWQRLQQLAGNGLQFESNLNQIQAWCESLAELAWQHLQLVRRLELLITKIPTTLGPSLKEQFSSLETQIKALLSALVRGTFVIEEQPPQVLKTNTRFKSTVRLLVGGQLNVHMSPPKVEVSIMSETQASNLARNEGHPTNEVSGEILNSISAMEYHQATKQLSVSFRNMSLKGIKRAEKKGSESVVMDEKFCLLFQSVIKVADMTFAVQARSLPVVVIVHGNQEPHALATITWDNAFSDSLRKPFQVPERVPWSKMAQVLSMKFRAATGAGLSESNLHFLATKALRKTNLGADFGEYPVTWSQFCKEPLRDRNFTFWEWFYAIMKLTREHLKPLWVDGLVWGFIGRQEAEEMLLKRAVGTFLLRFSDSEQGGLTIAYVVEQEGLKKILMIKPFTSVGFKIRSLADILFDLKNLLYLYPDIPKDQAFQRYYTSAVEQSNGATANGYVKPLLVTQLPGMHQPSYFDSNAASPASHYGAVENSMQLTRNDGSYDPNSIELMDYLIETDLLDIDEFDLDFSAVQVSLASEVNSLG</sequence>
<keyword evidence="5 14" id="KW-0597">Phosphoprotein</keyword>
<evidence type="ECO:0000256" key="5">
    <source>
        <dbReference type="ARBA" id="ARBA00022553"/>
    </source>
</evidence>
<dbReference type="KEGG" id="goe:100904925"/>
<dbReference type="Gene3D" id="1.10.238.10">
    <property type="entry name" value="EF-hand"/>
    <property type="match status" value="1"/>
</dbReference>
<evidence type="ECO:0000256" key="11">
    <source>
        <dbReference type="ARBA" id="ARBA00023242"/>
    </source>
</evidence>
<keyword evidence="9 14" id="KW-0010">Activator</keyword>
<evidence type="ECO:0000256" key="8">
    <source>
        <dbReference type="ARBA" id="ARBA00023125"/>
    </source>
</evidence>
<keyword evidence="10 14" id="KW-0804">Transcription</keyword>
<dbReference type="SUPFAM" id="SSF47655">
    <property type="entry name" value="STAT"/>
    <property type="match status" value="1"/>
</dbReference>
<dbReference type="Gene3D" id="3.30.505.10">
    <property type="entry name" value="SH2 domain"/>
    <property type="match status" value="1"/>
</dbReference>
<dbReference type="FunFam" id="1.10.238.10:FF:000029">
    <property type="entry name" value="Signal transducer and transcription activator 6"/>
    <property type="match status" value="1"/>
</dbReference>
<dbReference type="InterPro" id="IPR048988">
    <property type="entry name" value="STAT_linker"/>
</dbReference>
<evidence type="ECO:0000259" key="15">
    <source>
        <dbReference type="PROSITE" id="PS50001"/>
    </source>
</evidence>
<dbReference type="InterPro" id="IPR036860">
    <property type="entry name" value="SH2_dom_sf"/>
</dbReference>
<dbReference type="SMART" id="SM00252">
    <property type="entry name" value="SH2"/>
    <property type="match status" value="1"/>
</dbReference>
<evidence type="ECO:0000256" key="2">
    <source>
        <dbReference type="ARBA" id="ARBA00004496"/>
    </source>
</evidence>
<accession>A0AAJ6VUZ1</accession>
<dbReference type="PANTHER" id="PTHR11801">
    <property type="entry name" value="SIGNAL TRANSDUCER AND ACTIVATOR OF TRANSCRIPTION"/>
    <property type="match status" value="1"/>
</dbReference>
<evidence type="ECO:0000256" key="4">
    <source>
        <dbReference type="ARBA" id="ARBA00022490"/>
    </source>
</evidence>
<dbReference type="GO" id="GO:0005737">
    <property type="term" value="C:cytoplasm"/>
    <property type="evidence" value="ECO:0007669"/>
    <property type="project" value="UniProtKB-SubCell"/>
</dbReference>
<evidence type="ECO:0000256" key="7">
    <source>
        <dbReference type="ARBA" id="ARBA00023015"/>
    </source>
</evidence>
<evidence type="ECO:0000256" key="9">
    <source>
        <dbReference type="ARBA" id="ARBA00023159"/>
    </source>
</evidence>
<dbReference type="InterPro" id="IPR036535">
    <property type="entry name" value="STAT_N_sf"/>
</dbReference>
<evidence type="ECO:0000256" key="13">
    <source>
        <dbReference type="PROSITE-ProRule" id="PRU00191"/>
    </source>
</evidence>
<evidence type="ECO:0000256" key="14">
    <source>
        <dbReference type="RuleBase" id="RU046415"/>
    </source>
</evidence>
<dbReference type="GO" id="GO:0000977">
    <property type="term" value="F:RNA polymerase II transcription regulatory region sequence-specific DNA binding"/>
    <property type="evidence" value="ECO:0007669"/>
    <property type="project" value="UniProtKB-ARBA"/>
</dbReference>
<dbReference type="SUPFAM" id="SSF48092">
    <property type="entry name" value="Transcription factor STAT-4 N-domain"/>
    <property type="match status" value="1"/>
</dbReference>
<comment type="subunit">
    <text evidence="12">Forms a homodimer or a heterodimer with a related family member.</text>
</comment>
<name>A0AAJ6VUZ1_9ACAR</name>